<dbReference type="AlphaFoldDB" id="A0A0U0RCL1"/>
<protein>
    <submittedName>
        <fullName evidence="1">Uncharacterized protein</fullName>
    </submittedName>
</protein>
<gene>
    <name evidence="1" type="ORF">ERS007703_02466</name>
</gene>
<dbReference type="EMBL" id="CSAE01000269">
    <property type="protein sequence ID" value="COV99034.1"/>
    <property type="molecule type" value="Genomic_DNA"/>
</dbReference>
<dbReference type="Proteomes" id="UP000038802">
    <property type="component" value="Unassembled WGS sequence"/>
</dbReference>
<sequence>MWYWSSVGSPLAIARANILSMSFSTWSTSLAAEASANT</sequence>
<organism evidence="1 2">
    <name type="scientific">Mycobacterium tuberculosis</name>
    <dbReference type="NCBI Taxonomy" id="1773"/>
    <lineage>
        <taxon>Bacteria</taxon>
        <taxon>Bacillati</taxon>
        <taxon>Actinomycetota</taxon>
        <taxon>Actinomycetes</taxon>
        <taxon>Mycobacteriales</taxon>
        <taxon>Mycobacteriaceae</taxon>
        <taxon>Mycobacterium</taxon>
        <taxon>Mycobacterium tuberculosis complex</taxon>
    </lineage>
</organism>
<proteinExistence type="predicted"/>
<name>A0A0U0RCL1_MYCTX</name>
<evidence type="ECO:0000313" key="2">
    <source>
        <dbReference type="Proteomes" id="UP000038802"/>
    </source>
</evidence>
<evidence type="ECO:0000313" key="1">
    <source>
        <dbReference type="EMBL" id="COV99034.1"/>
    </source>
</evidence>
<reference evidence="2" key="1">
    <citation type="submission" date="2015-03" db="EMBL/GenBank/DDBJ databases">
        <authorList>
            <consortium name="Pathogen Informatics"/>
        </authorList>
    </citation>
    <scope>NUCLEOTIDE SEQUENCE [LARGE SCALE GENOMIC DNA]</scope>
    <source>
        <strain evidence="2">K00500041</strain>
    </source>
</reference>
<accession>A0A0U0RCL1</accession>